<evidence type="ECO:0000256" key="8">
    <source>
        <dbReference type="PROSITE-ProRule" id="PRU00175"/>
    </source>
</evidence>
<dbReference type="GO" id="GO:0007219">
    <property type="term" value="P:Notch signaling pathway"/>
    <property type="evidence" value="ECO:0007669"/>
    <property type="project" value="InterPro"/>
</dbReference>
<comment type="catalytic activity">
    <reaction evidence="1 9">
        <text>S-ubiquitinyl-[E2 ubiquitin-conjugating enzyme]-L-cysteine + [acceptor protein]-L-lysine = [E2 ubiquitin-conjugating enzyme]-L-cysteine + N(6)-ubiquitinyl-[acceptor protein]-L-lysine.</text>
        <dbReference type="EC" id="2.3.2.27"/>
    </reaction>
</comment>
<dbReference type="Ensembl" id="ENSCCRT00015030952.1">
    <property type="protein sequence ID" value="ENSCCRP00015029902.1"/>
    <property type="gene ID" value="ENSCCRG00015012595.1"/>
</dbReference>
<dbReference type="Gene3D" id="3.30.40.10">
    <property type="entry name" value="Zinc/RING finger domain, C3HC4 (zinc finger)"/>
    <property type="match status" value="1"/>
</dbReference>
<feature type="compositionally biased region" description="Polar residues" evidence="10">
    <location>
        <begin position="125"/>
        <end position="134"/>
    </location>
</feature>
<dbReference type="Proteomes" id="UP000694700">
    <property type="component" value="Unplaced"/>
</dbReference>
<dbReference type="UniPathway" id="UPA00143"/>
<keyword evidence="6 8" id="KW-0863">Zinc-finger</keyword>
<feature type="compositionally biased region" description="Polar residues" evidence="10">
    <location>
        <begin position="103"/>
        <end position="112"/>
    </location>
</feature>
<dbReference type="PROSITE" id="PS00518">
    <property type="entry name" value="ZF_RING_1"/>
    <property type="match status" value="1"/>
</dbReference>
<evidence type="ECO:0000259" key="11">
    <source>
        <dbReference type="PROSITE" id="PS50089"/>
    </source>
</evidence>
<reference evidence="12" key="1">
    <citation type="submission" date="2025-08" db="UniProtKB">
        <authorList>
            <consortium name="Ensembl"/>
        </authorList>
    </citation>
    <scope>IDENTIFICATION</scope>
</reference>
<feature type="compositionally biased region" description="Polar residues" evidence="10">
    <location>
        <begin position="175"/>
        <end position="184"/>
    </location>
</feature>
<evidence type="ECO:0000256" key="9">
    <source>
        <dbReference type="RuleBase" id="RU367105"/>
    </source>
</evidence>
<organism evidence="12 13">
    <name type="scientific">Cyprinus carpio</name>
    <name type="common">Common carp</name>
    <dbReference type="NCBI Taxonomy" id="7962"/>
    <lineage>
        <taxon>Eukaryota</taxon>
        <taxon>Metazoa</taxon>
        <taxon>Chordata</taxon>
        <taxon>Craniata</taxon>
        <taxon>Vertebrata</taxon>
        <taxon>Euteleostomi</taxon>
        <taxon>Actinopterygii</taxon>
        <taxon>Neopterygii</taxon>
        <taxon>Teleostei</taxon>
        <taxon>Ostariophysi</taxon>
        <taxon>Cypriniformes</taxon>
        <taxon>Cyprinidae</taxon>
        <taxon>Cyprininae</taxon>
        <taxon>Cyprinus</taxon>
    </lineage>
</organism>
<evidence type="ECO:0000313" key="12">
    <source>
        <dbReference type="Ensembl" id="ENSCCRP00015029902.1"/>
    </source>
</evidence>
<keyword evidence="9" id="KW-0963">Cytoplasm</keyword>
<keyword evidence="5 9" id="KW-0479">Metal-binding</keyword>
<protein>
    <recommendedName>
        <fullName evidence="9">E3 ubiquitin-protein ligase</fullName>
        <ecNumber evidence="9">2.3.2.27</ecNumber>
    </recommendedName>
</protein>
<dbReference type="EC" id="2.3.2.27" evidence="9"/>
<feature type="compositionally biased region" description="Basic and acidic residues" evidence="10">
    <location>
        <begin position="163"/>
        <end position="173"/>
    </location>
</feature>
<evidence type="ECO:0000313" key="13">
    <source>
        <dbReference type="Proteomes" id="UP000694700"/>
    </source>
</evidence>
<feature type="compositionally biased region" description="Basic and acidic residues" evidence="10">
    <location>
        <begin position="239"/>
        <end position="252"/>
    </location>
</feature>
<dbReference type="SUPFAM" id="SSF57850">
    <property type="entry name" value="RING/U-box"/>
    <property type="match status" value="1"/>
</dbReference>
<feature type="compositionally biased region" description="Basic and acidic residues" evidence="10">
    <location>
        <begin position="201"/>
        <end position="211"/>
    </location>
</feature>
<dbReference type="GO" id="GO:0008270">
    <property type="term" value="F:zinc ion binding"/>
    <property type="evidence" value="ECO:0007669"/>
    <property type="project" value="UniProtKB-KW"/>
</dbReference>
<accession>A0A8C1YTS4</accession>
<evidence type="ECO:0000256" key="1">
    <source>
        <dbReference type="ARBA" id="ARBA00000900"/>
    </source>
</evidence>
<dbReference type="InterPro" id="IPR039398">
    <property type="entry name" value="Deltex_fam"/>
</dbReference>
<dbReference type="InterPro" id="IPR039399">
    <property type="entry name" value="Deltex_C_sf"/>
</dbReference>
<dbReference type="InterPro" id="IPR013083">
    <property type="entry name" value="Znf_RING/FYVE/PHD"/>
</dbReference>
<dbReference type="InterPro" id="IPR001841">
    <property type="entry name" value="Znf_RING"/>
</dbReference>
<dbReference type="GO" id="GO:0005737">
    <property type="term" value="C:cytoplasm"/>
    <property type="evidence" value="ECO:0007669"/>
    <property type="project" value="UniProtKB-SubCell"/>
</dbReference>
<sequence>MILVQLSLSLPSNQNQSIRLNCAVQRSKAHTSHSSRFSGHPQSTNLPTSADQDMEDVSQDSNAPQVLAVQMIQSGQFSNSQPREQFTADDHNLQCHTQFSTTDDFSTAGAESQDSRQPPDHMKHQNITTGQANKSDSEAKKISPAQIMQSNDQDFSTAGAESQDSRQPPDHMKHQNITTGQANKSDSEAKKDFNTAGAESQDSRQPLDHMKHQNITTGQANKSDSEAKKNLPASSVKGQDSRSSLDEQKHQDITTNKSDSQPEEDICKNGDINTTQSQASAPLDIASLKIKVDWTDPFPDKWRKKFQVAIQSWLSKLEETASVHSIEFMDDPSCVQVQITPSTALETLQNHRTVSLNFKHDNKDATAHIILDEAHSVTVSQNTSTSDKNRILSSKVNKTKPVTSAASDDKNNDADVPSKTKTIKTDEKNPETSAGLTVPLYQFWYLHHAYRKEVEKIEKQHGVIMQSEVSVSFKSTQRSSSDSVSKASKDFQKLVSDCVVNFSDAAINHNDMNLDIVKEAIHTIQSEEAKLMLTMSASNCLFFGPNKFIDLIKRETTGVEQQFKDKSNETTRDDNVSPQGRFSLDMDTKDFLTQLEMDKVHWDLMNLSYKEQLSQLETKYGVSFHEETLQKNVIKVQARSKGVQHINLESHALRALTQLYQKLASATVSCKLTTPTDKTDVAPLLEKLQQQHHCVVAADELSPWRLVGLPEHLGPAITDIEKTLQKNVFDDKMKKLIGYSGDIPHSREINWNQMPDYGLGAVGGAVRDERGNLRRQSEADTGFNEDSEGNSRHDSKGAHAEEETCTICMDSFTNKKTLKCGHEFCRECIRLSVESMGPICPVCKEVFGKMEGNQPDGKMHVTNSRWDLPGYPGCGTIEITYDIPSGIQTEKHPNPGKAFHGANRRAYLPDNDEGKEVLALLQKAFNQKLIFTVGKSTTSGMDNVVTWNDVHHKTNKNGGPESYGYPDPDYLKRVKDELKAKGIE</sequence>
<evidence type="ECO:0000256" key="7">
    <source>
        <dbReference type="ARBA" id="ARBA00022833"/>
    </source>
</evidence>
<keyword evidence="4 9" id="KW-0808">Transferase</keyword>
<feature type="compositionally biased region" description="Polar residues" evidence="10">
    <location>
        <begin position="378"/>
        <end position="402"/>
    </location>
</feature>
<dbReference type="GO" id="GO:0061630">
    <property type="term" value="F:ubiquitin protein ligase activity"/>
    <property type="evidence" value="ECO:0007669"/>
    <property type="project" value="UniProtKB-UniRule"/>
</dbReference>
<name>A0A8C1YTS4_CYPCA</name>
<dbReference type="PROSITE" id="PS50089">
    <property type="entry name" value="ZF_RING_2"/>
    <property type="match status" value="1"/>
</dbReference>
<evidence type="ECO:0000256" key="3">
    <source>
        <dbReference type="ARBA" id="ARBA00009413"/>
    </source>
</evidence>
<dbReference type="InterPro" id="IPR018957">
    <property type="entry name" value="Znf_C3HC4_RING-type"/>
</dbReference>
<feature type="region of interest" description="Disordered" evidence="10">
    <location>
        <begin position="378"/>
        <end position="431"/>
    </location>
</feature>
<feature type="compositionally biased region" description="Polar residues" evidence="10">
    <location>
        <begin position="213"/>
        <end position="222"/>
    </location>
</feature>
<evidence type="ECO:0000256" key="4">
    <source>
        <dbReference type="ARBA" id="ARBA00022679"/>
    </source>
</evidence>
<comment type="pathway">
    <text evidence="2 9">Protein modification; protein ubiquitination.</text>
</comment>
<feature type="compositionally biased region" description="Polar residues" evidence="10">
    <location>
        <begin position="146"/>
        <end position="162"/>
    </location>
</feature>
<feature type="compositionally biased region" description="Basic and acidic residues" evidence="10">
    <location>
        <begin position="789"/>
        <end position="799"/>
    </location>
</feature>
<evidence type="ECO:0000256" key="6">
    <source>
        <dbReference type="ARBA" id="ARBA00022771"/>
    </source>
</evidence>
<dbReference type="AlphaFoldDB" id="A0A8C1YTS4"/>
<dbReference type="InterPro" id="IPR039396">
    <property type="entry name" value="Deltex_C"/>
</dbReference>
<feature type="domain" description="RING-type" evidence="11">
    <location>
        <begin position="805"/>
        <end position="844"/>
    </location>
</feature>
<feature type="compositionally biased region" description="Polar residues" evidence="10">
    <location>
        <begin position="34"/>
        <end position="51"/>
    </location>
</feature>
<dbReference type="SMART" id="SM00184">
    <property type="entry name" value="RING"/>
    <property type="match status" value="1"/>
</dbReference>
<feature type="region of interest" description="Disordered" evidence="10">
    <location>
        <begin position="103"/>
        <end position="275"/>
    </location>
</feature>
<comment type="subcellular location">
    <subcellularLocation>
        <location evidence="9">Cytoplasm</location>
    </subcellularLocation>
</comment>
<proteinExistence type="inferred from homology"/>
<evidence type="ECO:0000256" key="10">
    <source>
        <dbReference type="SAM" id="MobiDB-lite"/>
    </source>
</evidence>
<dbReference type="Gene3D" id="3.30.390.130">
    <property type="match status" value="1"/>
</dbReference>
<dbReference type="Pfam" id="PF18102">
    <property type="entry name" value="DTC"/>
    <property type="match status" value="1"/>
</dbReference>
<feature type="region of interest" description="Disordered" evidence="10">
    <location>
        <begin position="773"/>
        <end position="799"/>
    </location>
</feature>
<keyword evidence="7 9" id="KW-0862">Zinc</keyword>
<dbReference type="CDD" id="cd09633">
    <property type="entry name" value="Deltex_C"/>
    <property type="match status" value="1"/>
</dbReference>
<evidence type="ECO:0000256" key="2">
    <source>
        <dbReference type="ARBA" id="ARBA00004906"/>
    </source>
</evidence>
<dbReference type="InterPro" id="IPR017907">
    <property type="entry name" value="Znf_RING_CS"/>
</dbReference>
<dbReference type="GO" id="GO:0016567">
    <property type="term" value="P:protein ubiquitination"/>
    <property type="evidence" value="ECO:0007669"/>
    <property type="project" value="UniProtKB-UniRule"/>
</dbReference>
<evidence type="ECO:0000256" key="5">
    <source>
        <dbReference type="ARBA" id="ARBA00022723"/>
    </source>
</evidence>
<dbReference type="Pfam" id="PF00097">
    <property type="entry name" value="zf-C3HC4"/>
    <property type="match status" value="1"/>
</dbReference>
<feature type="compositionally biased region" description="Basic and acidic residues" evidence="10">
    <location>
        <begin position="113"/>
        <end position="123"/>
    </location>
</feature>
<dbReference type="PANTHER" id="PTHR12622">
    <property type="entry name" value="DELTEX-RELATED"/>
    <property type="match status" value="1"/>
</dbReference>
<comment type="similarity">
    <text evidence="3 9">Belongs to the Deltex family.</text>
</comment>
<feature type="region of interest" description="Disordered" evidence="10">
    <location>
        <begin position="27"/>
        <end position="60"/>
    </location>
</feature>
<feature type="compositionally biased region" description="Basic and acidic residues" evidence="10">
    <location>
        <begin position="407"/>
        <end position="430"/>
    </location>
</feature>